<gene>
    <name evidence="3" type="ORF">DVK44_10910</name>
</gene>
<dbReference type="EMBL" id="CP031194">
    <property type="protein sequence ID" value="AXG78132.1"/>
    <property type="molecule type" value="Genomic_DNA"/>
</dbReference>
<keyword evidence="2" id="KW-0472">Membrane</keyword>
<feature type="region of interest" description="Disordered" evidence="1">
    <location>
        <begin position="65"/>
        <end position="207"/>
    </location>
</feature>
<sequence length="207" mass="20399">MEETAALPAIAAEGPEAADGPVFVDESGRRSKKLRRAGWVVAIACACYAMTVVAALVGGDSNAPWLPIPGADKKKADTVKVRPEATESPTATADPVEPSAGTTATDPGTVVVPRPSGTAVVGTAGQAVPSSSIPAPQFSPSADMSAQPSTDPVPGPDESVPPGSGGGVPTTSAPVVEPDASPVEPSTSEEPAPGVDGDQAMAVKGAR</sequence>
<evidence type="ECO:0000313" key="4">
    <source>
        <dbReference type="Proteomes" id="UP000253868"/>
    </source>
</evidence>
<feature type="compositionally biased region" description="Basic and acidic residues" evidence="1">
    <location>
        <begin position="71"/>
        <end position="85"/>
    </location>
</feature>
<organism evidence="3 4">
    <name type="scientific">Streptomyces paludis</name>
    <dbReference type="NCBI Taxonomy" id="2282738"/>
    <lineage>
        <taxon>Bacteria</taxon>
        <taxon>Bacillati</taxon>
        <taxon>Actinomycetota</taxon>
        <taxon>Actinomycetes</taxon>
        <taxon>Kitasatosporales</taxon>
        <taxon>Streptomycetaceae</taxon>
        <taxon>Streptomyces</taxon>
    </lineage>
</organism>
<dbReference type="AlphaFoldDB" id="A0A345HN58"/>
<reference evidence="4" key="1">
    <citation type="submission" date="2018-07" db="EMBL/GenBank/DDBJ databases">
        <authorList>
            <person name="Zhao J."/>
        </authorList>
    </citation>
    <scope>NUCLEOTIDE SEQUENCE [LARGE SCALE GENOMIC DNA]</scope>
    <source>
        <strain evidence="4">GSSD-12</strain>
    </source>
</reference>
<accession>A0A345HN58</accession>
<evidence type="ECO:0000256" key="2">
    <source>
        <dbReference type="SAM" id="Phobius"/>
    </source>
</evidence>
<keyword evidence="4" id="KW-1185">Reference proteome</keyword>
<evidence type="ECO:0000256" key="1">
    <source>
        <dbReference type="SAM" id="MobiDB-lite"/>
    </source>
</evidence>
<protein>
    <submittedName>
        <fullName evidence="3">Uncharacterized protein</fullName>
    </submittedName>
</protein>
<feature type="compositionally biased region" description="Polar residues" evidence="1">
    <location>
        <begin position="128"/>
        <end position="150"/>
    </location>
</feature>
<keyword evidence="2" id="KW-1133">Transmembrane helix</keyword>
<dbReference type="KEGG" id="spad:DVK44_10910"/>
<keyword evidence="2" id="KW-0812">Transmembrane</keyword>
<dbReference type="OrthoDB" id="4307327at2"/>
<name>A0A345HN58_9ACTN</name>
<evidence type="ECO:0000313" key="3">
    <source>
        <dbReference type="EMBL" id="AXG78132.1"/>
    </source>
</evidence>
<feature type="transmembrane region" description="Helical" evidence="2">
    <location>
        <begin position="37"/>
        <end position="57"/>
    </location>
</feature>
<dbReference type="Proteomes" id="UP000253868">
    <property type="component" value="Chromosome"/>
</dbReference>
<proteinExistence type="predicted"/>